<protein>
    <submittedName>
        <fullName evidence="1">Uncharacterized protein</fullName>
    </submittedName>
</protein>
<gene>
    <name evidence="1" type="ORF">UO65_0652</name>
</gene>
<dbReference type="EMBL" id="AYXG01000026">
    <property type="protein sequence ID" value="EWC64031.1"/>
    <property type="molecule type" value="Genomic_DNA"/>
</dbReference>
<organism evidence="1 2">
    <name type="scientific">Actinokineospora spheciospongiae</name>
    <dbReference type="NCBI Taxonomy" id="909613"/>
    <lineage>
        <taxon>Bacteria</taxon>
        <taxon>Bacillati</taxon>
        <taxon>Actinomycetota</taxon>
        <taxon>Actinomycetes</taxon>
        <taxon>Pseudonocardiales</taxon>
        <taxon>Pseudonocardiaceae</taxon>
        <taxon>Actinokineospora</taxon>
    </lineage>
</organism>
<accession>W7J4U4</accession>
<dbReference type="AlphaFoldDB" id="W7J4U4"/>
<evidence type="ECO:0000313" key="1">
    <source>
        <dbReference type="EMBL" id="EWC64031.1"/>
    </source>
</evidence>
<reference evidence="1 2" key="1">
    <citation type="journal article" date="2014" name="Genome Announc.">
        <title>Draft Genome Sequence of the Antitrypanosomally Active Sponge-Associated Bacterium Actinokineospora sp. Strain EG49.</title>
        <authorList>
            <person name="Harjes J."/>
            <person name="Ryu T."/>
            <person name="Abdelmohsen U.R."/>
            <person name="Moitinho-Silva L."/>
            <person name="Horn H."/>
            <person name="Ravasi T."/>
            <person name="Hentschel U."/>
        </authorList>
    </citation>
    <scope>NUCLEOTIDE SEQUENCE [LARGE SCALE GENOMIC DNA]</scope>
    <source>
        <strain evidence="1 2">EG49</strain>
    </source>
</reference>
<comment type="caution">
    <text evidence="1">The sequence shown here is derived from an EMBL/GenBank/DDBJ whole genome shotgun (WGS) entry which is preliminary data.</text>
</comment>
<proteinExistence type="predicted"/>
<name>W7J4U4_9PSEU</name>
<sequence length="44" mass="4412">MGRAPFRAAGGVVAVMAPTLGAELGRSVWPGCATTVSPAGQRTR</sequence>
<evidence type="ECO:0000313" key="2">
    <source>
        <dbReference type="Proteomes" id="UP000019277"/>
    </source>
</evidence>
<dbReference type="STRING" id="909613.UO65_0652"/>
<keyword evidence="2" id="KW-1185">Reference proteome</keyword>
<dbReference type="Proteomes" id="UP000019277">
    <property type="component" value="Unassembled WGS sequence"/>
</dbReference>